<dbReference type="InterPro" id="IPR016181">
    <property type="entry name" value="Acyl_CoA_acyltransferase"/>
</dbReference>
<dbReference type="Proteomes" id="UP000317318">
    <property type="component" value="Chromosome"/>
</dbReference>
<dbReference type="InterPro" id="IPR000182">
    <property type="entry name" value="GNAT_dom"/>
</dbReference>
<dbReference type="KEGG" id="svp:Pan189_36250"/>
<evidence type="ECO:0000313" key="5">
    <source>
        <dbReference type="EMBL" id="QDT39222.1"/>
    </source>
</evidence>
<dbReference type="EMBL" id="CP036268">
    <property type="protein sequence ID" value="QDT39222.1"/>
    <property type="molecule type" value="Genomic_DNA"/>
</dbReference>
<dbReference type="AlphaFoldDB" id="A0A517R5S7"/>
<dbReference type="RefSeq" id="WP_145365374.1">
    <property type="nucleotide sequence ID" value="NZ_CP036268.1"/>
</dbReference>
<evidence type="ECO:0000256" key="1">
    <source>
        <dbReference type="ARBA" id="ARBA00022679"/>
    </source>
</evidence>
<dbReference type="OrthoDB" id="9775804at2"/>
<dbReference type="SUPFAM" id="SSF55729">
    <property type="entry name" value="Acyl-CoA N-acyltransferases (Nat)"/>
    <property type="match status" value="1"/>
</dbReference>
<evidence type="ECO:0000256" key="3">
    <source>
        <dbReference type="SAM" id="MobiDB-lite"/>
    </source>
</evidence>
<dbReference type="EC" id="2.3.1.1" evidence="5"/>
<dbReference type="PANTHER" id="PTHR43877">
    <property type="entry name" value="AMINOALKYLPHOSPHONATE N-ACETYLTRANSFERASE-RELATED-RELATED"/>
    <property type="match status" value="1"/>
</dbReference>
<proteinExistence type="predicted"/>
<evidence type="ECO:0000259" key="4">
    <source>
        <dbReference type="PROSITE" id="PS51186"/>
    </source>
</evidence>
<dbReference type="PROSITE" id="PS51186">
    <property type="entry name" value="GNAT"/>
    <property type="match status" value="1"/>
</dbReference>
<dbReference type="InterPro" id="IPR050832">
    <property type="entry name" value="Bact_Acetyltransf"/>
</dbReference>
<dbReference type="Pfam" id="PF00583">
    <property type="entry name" value="Acetyltransf_1"/>
    <property type="match status" value="1"/>
</dbReference>
<keyword evidence="1 5" id="KW-0808">Transferase</keyword>
<organism evidence="5 6">
    <name type="scientific">Stratiformator vulcanicus</name>
    <dbReference type="NCBI Taxonomy" id="2527980"/>
    <lineage>
        <taxon>Bacteria</taxon>
        <taxon>Pseudomonadati</taxon>
        <taxon>Planctomycetota</taxon>
        <taxon>Planctomycetia</taxon>
        <taxon>Planctomycetales</taxon>
        <taxon>Planctomycetaceae</taxon>
        <taxon>Stratiformator</taxon>
    </lineage>
</organism>
<dbReference type="Gene3D" id="3.40.630.30">
    <property type="match status" value="1"/>
</dbReference>
<dbReference type="PANTHER" id="PTHR43877:SF8">
    <property type="entry name" value="N-ACETYLGLUTAMATE SYNTHASE-RELATED"/>
    <property type="match status" value="1"/>
</dbReference>
<name>A0A517R5S7_9PLAN</name>
<dbReference type="CDD" id="cd04301">
    <property type="entry name" value="NAT_SF"/>
    <property type="match status" value="1"/>
</dbReference>
<gene>
    <name evidence="5" type="primary">argA</name>
    <name evidence="5" type="ORF">Pan189_36250</name>
</gene>
<evidence type="ECO:0000313" key="6">
    <source>
        <dbReference type="Proteomes" id="UP000317318"/>
    </source>
</evidence>
<sequence>MSSHSSRQDAIEFDVRQATAADIASIHAFLRPFVAGGRLLERTMEELDQLVGTGFVAETEDRIVGFAALEVYSRKLAEIRSLAVSAELRGLGVGKRLVAHCVDLARDRQILEVMAITSSEEFFRGCGFDFTLPGEKKAVFHQTRGHSEVPESSSAVDPDEGRD</sequence>
<keyword evidence="6" id="KW-1185">Reference proteome</keyword>
<feature type="region of interest" description="Disordered" evidence="3">
    <location>
        <begin position="141"/>
        <end position="163"/>
    </location>
</feature>
<evidence type="ECO:0000256" key="2">
    <source>
        <dbReference type="ARBA" id="ARBA00023315"/>
    </source>
</evidence>
<dbReference type="GO" id="GO:0016747">
    <property type="term" value="F:acyltransferase activity, transferring groups other than amino-acyl groups"/>
    <property type="evidence" value="ECO:0007669"/>
    <property type="project" value="InterPro"/>
</dbReference>
<keyword evidence="2 5" id="KW-0012">Acyltransferase</keyword>
<feature type="domain" description="N-acetyltransferase" evidence="4">
    <location>
        <begin position="13"/>
        <end position="156"/>
    </location>
</feature>
<accession>A0A517R5S7</accession>
<protein>
    <submittedName>
        <fullName evidence="5">Amino-acid acetyltransferase</fullName>
        <ecNumber evidence="5">2.3.1.1</ecNumber>
    </submittedName>
</protein>
<reference evidence="5 6" key="1">
    <citation type="submission" date="2019-02" db="EMBL/GenBank/DDBJ databases">
        <title>Deep-cultivation of Planctomycetes and their phenomic and genomic characterization uncovers novel biology.</title>
        <authorList>
            <person name="Wiegand S."/>
            <person name="Jogler M."/>
            <person name="Boedeker C."/>
            <person name="Pinto D."/>
            <person name="Vollmers J."/>
            <person name="Rivas-Marin E."/>
            <person name="Kohn T."/>
            <person name="Peeters S.H."/>
            <person name="Heuer A."/>
            <person name="Rast P."/>
            <person name="Oberbeckmann S."/>
            <person name="Bunk B."/>
            <person name="Jeske O."/>
            <person name="Meyerdierks A."/>
            <person name="Storesund J.E."/>
            <person name="Kallscheuer N."/>
            <person name="Luecker S."/>
            <person name="Lage O.M."/>
            <person name="Pohl T."/>
            <person name="Merkel B.J."/>
            <person name="Hornburger P."/>
            <person name="Mueller R.-W."/>
            <person name="Bruemmer F."/>
            <person name="Labrenz M."/>
            <person name="Spormann A.M."/>
            <person name="Op den Camp H."/>
            <person name="Overmann J."/>
            <person name="Amann R."/>
            <person name="Jetten M.S.M."/>
            <person name="Mascher T."/>
            <person name="Medema M.H."/>
            <person name="Devos D.P."/>
            <person name="Kaster A.-K."/>
            <person name="Ovreas L."/>
            <person name="Rohde M."/>
            <person name="Galperin M.Y."/>
            <person name="Jogler C."/>
        </authorList>
    </citation>
    <scope>NUCLEOTIDE SEQUENCE [LARGE SCALE GENOMIC DNA]</scope>
    <source>
        <strain evidence="5 6">Pan189</strain>
    </source>
</reference>